<organism evidence="1 2">
    <name type="scientific">Salix dunnii</name>
    <dbReference type="NCBI Taxonomy" id="1413687"/>
    <lineage>
        <taxon>Eukaryota</taxon>
        <taxon>Viridiplantae</taxon>
        <taxon>Streptophyta</taxon>
        <taxon>Embryophyta</taxon>
        <taxon>Tracheophyta</taxon>
        <taxon>Spermatophyta</taxon>
        <taxon>Magnoliopsida</taxon>
        <taxon>eudicotyledons</taxon>
        <taxon>Gunneridae</taxon>
        <taxon>Pentapetalae</taxon>
        <taxon>rosids</taxon>
        <taxon>fabids</taxon>
        <taxon>Malpighiales</taxon>
        <taxon>Salicaceae</taxon>
        <taxon>Saliceae</taxon>
        <taxon>Salix</taxon>
    </lineage>
</organism>
<evidence type="ECO:0000313" key="2">
    <source>
        <dbReference type="Proteomes" id="UP000657918"/>
    </source>
</evidence>
<proteinExistence type="predicted"/>
<comment type="caution">
    <text evidence="1">The sequence shown here is derived from an EMBL/GenBank/DDBJ whole genome shotgun (WGS) entry which is preliminary data.</text>
</comment>
<sequence>MNGSSERYLSKIECPAGPIPKHECSAEHLMKRPCSAEQECPAVPQSKYAIRLYDCPTRCPHVLMFHKVPTPARRLPSQSTDFDLPYSVFNNNNYWECEWKCNFGWLVQIVNF</sequence>
<accession>A0A835N0P2</accession>
<dbReference type="Proteomes" id="UP000657918">
    <property type="component" value="Chromosome 4"/>
</dbReference>
<evidence type="ECO:0000313" key="1">
    <source>
        <dbReference type="EMBL" id="KAF9684110.1"/>
    </source>
</evidence>
<dbReference type="EMBL" id="JADGMS010000004">
    <property type="protein sequence ID" value="KAF9684110.1"/>
    <property type="molecule type" value="Genomic_DNA"/>
</dbReference>
<keyword evidence="2" id="KW-1185">Reference proteome</keyword>
<reference evidence="1 2" key="1">
    <citation type="submission" date="2020-10" db="EMBL/GenBank/DDBJ databases">
        <title>Plant Genome Project.</title>
        <authorList>
            <person name="Zhang R.-G."/>
        </authorList>
    </citation>
    <scope>NUCLEOTIDE SEQUENCE [LARGE SCALE GENOMIC DNA]</scope>
    <source>
        <strain evidence="1">FAFU-HL-1</strain>
        <tissue evidence="1">Leaf</tissue>
    </source>
</reference>
<protein>
    <submittedName>
        <fullName evidence="1">Uncharacterized protein</fullName>
    </submittedName>
</protein>
<dbReference type="AlphaFoldDB" id="A0A835N0P2"/>
<gene>
    <name evidence="1" type="ORF">SADUNF_Sadunf04G0083700</name>
</gene>
<name>A0A835N0P2_9ROSI</name>